<evidence type="ECO:0000256" key="4">
    <source>
        <dbReference type="ARBA" id="ARBA00022692"/>
    </source>
</evidence>
<evidence type="ECO:0000259" key="8">
    <source>
        <dbReference type="PROSITE" id="PS50928"/>
    </source>
</evidence>
<dbReference type="InterPro" id="IPR035906">
    <property type="entry name" value="MetI-like_sf"/>
</dbReference>
<comment type="similarity">
    <text evidence="7">Belongs to the binding-protein-dependent transport system permease family.</text>
</comment>
<comment type="subcellular location">
    <subcellularLocation>
        <location evidence="1 7">Cell membrane</location>
        <topology evidence="1 7">Multi-pass membrane protein</topology>
    </subcellularLocation>
</comment>
<evidence type="ECO:0000313" key="10">
    <source>
        <dbReference type="Proteomes" id="UP000268016"/>
    </source>
</evidence>
<evidence type="ECO:0000256" key="7">
    <source>
        <dbReference type="RuleBase" id="RU363032"/>
    </source>
</evidence>
<evidence type="ECO:0000313" key="9">
    <source>
        <dbReference type="EMBL" id="ROU03030.1"/>
    </source>
</evidence>
<dbReference type="RefSeq" id="WP_123641580.1">
    <property type="nucleotide sequence ID" value="NZ_ML119083.1"/>
</dbReference>
<dbReference type="Gene3D" id="1.10.3720.10">
    <property type="entry name" value="MetI-like"/>
    <property type="match status" value="1"/>
</dbReference>
<dbReference type="OrthoDB" id="9805108at2"/>
<dbReference type="GO" id="GO:0005886">
    <property type="term" value="C:plasma membrane"/>
    <property type="evidence" value="ECO:0007669"/>
    <property type="project" value="UniProtKB-SubCell"/>
</dbReference>
<feature type="transmembrane region" description="Helical" evidence="7">
    <location>
        <begin position="101"/>
        <end position="122"/>
    </location>
</feature>
<sequence>MPRHTRRETAVLAAPLVLFLLAILGFPVILSVVYGLSETTFQTLRSPSFTGLDNFSRVIADDRFWQAAWFSLRFGVITAVLQCALGLFLAVYLAPLIARHGWTVAVLIMPMVVAPAMMGLMYRLSLHEFAGPIPHYMWQWFGWSPAFLNARNVFATVVVAETLQWTPFAFLLLLAAYQTLPRDVAEAARVDGTRPWRLFWKIELPLLMPTLWIALFIRFIDGFRVFDNIYTLVGSGPGGITTSMSIYIYEAFLRQGDIGRALAAAILLFGAAFTLLSLAQRLGRRRRAA</sequence>
<keyword evidence="3" id="KW-1003">Cell membrane</keyword>
<dbReference type="PROSITE" id="PS50928">
    <property type="entry name" value="ABC_TM1"/>
    <property type="match status" value="1"/>
</dbReference>
<evidence type="ECO:0000256" key="3">
    <source>
        <dbReference type="ARBA" id="ARBA00022475"/>
    </source>
</evidence>
<dbReference type="AlphaFoldDB" id="A0A3N2R6D0"/>
<accession>A0A3N2R6D0</accession>
<keyword evidence="5 7" id="KW-1133">Transmembrane helix</keyword>
<dbReference type="EMBL" id="RDRB01000003">
    <property type="protein sequence ID" value="ROU03030.1"/>
    <property type="molecule type" value="Genomic_DNA"/>
</dbReference>
<keyword evidence="10" id="KW-1185">Reference proteome</keyword>
<proteinExistence type="inferred from homology"/>
<keyword evidence="2 7" id="KW-0813">Transport</keyword>
<comment type="caution">
    <text evidence="9">The sequence shown here is derived from an EMBL/GenBank/DDBJ whole genome shotgun (WGS) entry which is preliminary data.</text>
</comment>
<dbReference type="Pfam" id="PF00528">
    <property type="entry name" value="BPD_transp_1"/>
    <property type="match status" value="1"/>
</dbReference>
<reference evidence="9 10" key="1">
    <citation type="submission" date="2018-10" db="EMBL/GenBank/DDBJ databases">
        <title>Histidinibacterium lentulum gen. nov., sp. nov., a marine bacterium from the culture broth of Picochlorum sp. 122.</title>
        <authorList>
            <person name="Wang G."/>
        </authorList>
    </citation>
    <scope>NUCLEOTIDE SEQUENCE [LARGE SCALE GENOMIC DNA]</scope>
    <source>
        <strain evidence="9 10">B17</strain>
    </source>
</reference>
<feature type="transmembrane region" description="Helical" evidence="7">
    <location>
        <begin position="12"/>
        <end position="36"/>
    </location>
</feature>
<dbReference type="SUPFAM" id="SSF161098">
    <property type="entry name" value="MetI-like"/>
    <property type="match status" value="1"/>
</dbReference>
<evidence type="ECO:0000256" key="6">
    <source>
        <dbReference type="ARBA" id="ARBA00023136"/>
    </source>
</evidence>
<evidence type="ECO:0000256" key="1">
    <source>
        <dbReference type="ARBA" id="ARBA00004651"/>
    </source>
</evidence>
<organism evidence="9 10">
    <name type="scientific">Histidinibacterium lentulum</name>
    <dbReference type="NCBI Taxonomy" id="2480588"/>
    <lineage>
        <taxon>Bacteria</taxon>
        <taxon>Pseudomonadati</taxon>
        <taxon>Pseudomonadota</taxon>
        <taxon>Alphaproteobacteria</taxon>
        <taxon>Rhodobacterales</taxon>
        <taxon>Paracoccaceae</taxon>
        <taxon>Histidinibacterium</taxon>
    </lineage>
</organism>
<dbReference type="GO" id="GO:0055085">
    <property type="term" value="P:transmembrane transport"/>
    <property type="evidence" value="ECO:0007669"/>
    <property type="project" value="InterPro"/>
</dbReference>
<keyword evidence="4 7" id="KW-0812">Transmembrane</keyword>
<name>A0A3N2R6D0_9RHOB</name>
<feature type="transmembrane region" description="Helical" evidence="7">
    <location>
        <begin position="198"/>
        <end position="217"/>
    </location>
</feature>
<protein>
    <submittedName>
        <fullName evidence="9">Sugar ABC transporter permease</fullName>
    </submittedName>
</protein>
<evidence type="ECO:0000256" key="2">
    <source>
        <dbReference type="ARBA" id="ARBA00022448"/>
    </source>
</evidence>
<dbReference type="PANTHER" id="PTHR43005:SF1">
    <property type="entry name" value="SPERMIDINE_PUTRESCINE TRANSPORT SYSTEM PERMEASE PROTEIN"/>
    <property type="match status" value="1"/>
</dbReference>
<keyword evidence="6 7" id="KW-0472">Membrane</keyword>
<feature type="domain" description="ABC transmembrane type-1" evidence="8">
    <location>
        <begin position="68"/>
        <end position="279"/>
    </location>
</feature>
<feature type="transmembrane region" description="Helical" evidence="7">
    <location>
        <begin position="153"/>
        <end position="177"/>
    </location>
</feature>
<feature type="transmembrane region" description="Helical" evidence="7">
    <location>
        <begin position="72"/>
        <end position="94"/>
    </location>
</feature>
<dbReference type="InterPro" id="IPR000515">
    <property type="entry name" value="MetI-like"/>
</dbReference>
<dbReference type="PANTHER" id="PTHR43005">
    <property type="entry name" value="BLR7065 PROTEIN"/>
    <property type="match status" value="1"/>
</dbReference>
<dbReference type="Proteomes" id="UP000268016">
    <property type="component" value="Unassembled WGS sequence"/>
</dbReference>
<dbReference type="CDD" id="cd06261">
    <property type="entry name" value="TM_PBP2"/>
    <property type="match status" value="1"/>
</dbReference>
<gene>
    <name evidence="9" type="ORF">EAT49_06975</name>
</gene>
<evidence type="ECO:0000256" key="5">
    <source>
        <dbReference type="ARBA" id="ARBA00022989"/>
    </source>
</evidence>
<feature type="transmembrane region" description="Helical" evidence="7">
    <location>
        <begin position="261"/>
        <end position="279"/>
    </location>
</feature>